<dbReference type="FunFam" id="1.20.1250.20:FF:000002">
    <property type="entry name" value="Sugar transport protein 13"/>
    <property type="match status" value="1"/>
</dbReference>
<evidence type="ECO:0000256" key="11">
    <source>
        <dbReference type="SAM" id="Phobius"/>
    </source>
</evidence>
<evidence type="ECO:0000313" key="14">
    <source>
        <dbReference type="Proteomes" id="UP000826271"/>
    </source>
</evidence>
<dbReference type="AlphaFoldDB" id="A0AAV6XGI2"/>
<comment type="similarity">
    <text evidence="2 10">Belongs to the major facilitator superfamily. Sugar transporter (TC 2.A.1.1) family.</text>
</comment>
<dbReference type="InterPro" id="IPR003663">
    <property type="entry name" value="Sugar/inositol_transpt"/>
</dbReference>
<feature type="transmembrane region" description="Helical" evidence="11">
    <location>
        <begin position="298"/>
        <end position="320"/>
    </location>
</feature>
<comment type="subcellular location">
    <subcellularLocation>
        <location evidence="1">Membrane</location>
        <topology evidence="1">Multi-pass membrane protein</topology>
    </subcellularLocation>
</comment>
<dbReference type="InterPro" id="IPR036259">
    <property type="entry name" value="MFS_trans_sf"/>
</dbReference>
<evidence type="ECO:0000256" key="6">
    <source>
        <dbReference type="ARBA" id="ARBA00022847"/>
    </source>
</evidence>
<dbReference type="GO" id="GO:0015145">
    <property type="term" value="F:monosaccharide transmembrane transporter activity"/>
    <property type="evidence" value="ECO:0007669"/>
    <property type="project" value="InterPro"/>
</dbReference>
<evidence type="ECO:0000256" key="2">
    <source>
        <dbReference type="ARBA" id="ARBA00010992"/>
    </source>
</evidence>
<evidence type="ECO:0000259" key="12">
    <source>
        <dbReference type="PROSITE" id="PS50850"/>
    </source>
</evidence>
<dbReference type="Pfam" id="PF00083">
    <property type="entry name" value="Sugar_tr"/>
    <property type="match status" value="1"/>
</dbReference>
<feature type="transmembrane region" description="Helical" evidence="11">
    <location>
        <begin position="270"/>
        <end position="291"/>
    </location>
</feature>
<evidence type="ECO:0000256" key="5">
    <source>
        <dbReference type="ARBA" id="ARBA00022692"/>
    </source>
</evidence>
<feature type="transmembrane region" description="Helical" evidence="11">
    <location>
        <begin position="118"/>
        <end position="139"/>
    </location>
</feature>
<keyword evidence="3 10" id="KW-0813">Transport</keyword>
<evidence type="ECO:0000256" key="10">
    <source>
        <dbReference type="RuleBase" id="RU003346"/>
    </source>
</evidence>
<dbReference type="PANTHER" id="PTHR23500:SF30">
    <property type="entry name" value="SUGAR TRANSPORT PROTEIN 3"/>
    <property type="match status" value="1"/>
</dbReference>
<keyword evidence="6" id="KW-0769">Symport</keyword>
<evidence type="ECO:0000256" key="7">
    <source>
        <dbReference type="ARBA" id="ARBA00022989"/>
    </source>
</evidence>
<dbReference type="GO" id="GO:0016020">
    <property type="term" value="C:membrane"/>
    <property type="evidence" value="ECO:0007669"/>
    <property type="project" value="UniProtKB-SubCell"/>
</dbReference>
<feature type="transmembrane region" description="Helical" evidence="11">
    <location>
        <begin position="374"/>
        <end position="394"/>
    </location>
</feature>
<feature type="domain" description="Major facilitator superfamily (MFS) profile" evidence="12">
    <location>
        <begin position="1"/>
        <end position="424"/>
    </location>
</feature>
<dbReference type="Gene3D" id="1.20.1250.20">
    <property type="entry name" value="MFS general substrate transporter like domains"/>
    <property type="match status" value="1"/>
</dbReference>
<proteinExistence type="inferred from homology"/>
<dbReference type="PROSITE" id="PS50850">
    <property type="entry name" value="MFS"/>
    <property type="match status" value="1"/>
</dbReference>
<evidence type="ECO:0000256" key="3">
    <source>
        <dbReference type="ARBA" id="ARBA00022448"/>
    </source>
</evidence>
<dbReference type="Proteomes" id="UP000826271">
    <property type="component" value="Unassembled WGS sequence"/>
</dbReference>
<evidence type="ECO:0000256" key="8">
    <source>
        <dbReference type="ARBA" id="ARBA00023136"/>
    </source>
</evidence>
<dbReference type="InterPro" id="IPR020846">
    <property type="entry name" value="MFS_dom"/>
</dbReference>
<dbReference type="PROSITE" id="PS00217">
    <property type="entry name" value="SUGAR_TRANSPORT_2"/>
    <property type="match status" value="1"/>
</dbReference>
<feature type="transmembrane region" description="Helical" evidence="11">
    <location>
        <begin position="332"/>
        <end position="354"/>
    </location>
</feature>
<comment type="similarity">
    <text evidence="9">Belongs to the major facilitator superfamily. Phosphate:H(+) symporter (TC 2.A.1.9) family.</text>
</comment>
<feature type="transmembrane region" description="Helical" evidence="11">
    <location>
        <begin position="14"/>
        <end position="47"/>
    </location>
</feature>
<dbReference type="InterPro" id="IPR005828">
    <property type="entry name" value="MFS_sugar_transport-like"/>
</dbReference>
<feature type="transmembrane region" description="Helical" evidence="11">
    <location>
        <begin position="233"/>
        <end position="258"/>
    </location>
</feature>
<reference evidence="13" key="1">
    <citation type="submission" date="2019-10" db="EMBL/GenBank/DDBJ databases">
        <authorList>
            <person name="Zhang R."/>
            <person name="Pan Y."/>
            <person name="Wang J."/>
            <person name="Ma R."/>
            <person name="Yu S."/>
        </authorList>
    </citation>
    <scope>NUCLEOTIDE SEQUENCE</scope>
    <source>
        <strain evidence="13">LA-IB0</strain>
        <tissue evidence="13">Leaf</tissue>
    </source>
</reference>
<evidence type="ECO:0000256" key="9">
    <source>
        <dbReference type="ARBA" id="ARBA00044504"/>
    </source>
</evidence>
<feature type="transmembrane region" description="Helical" evidence="11">
    <location>
        <begin position="59"/>
        <end position="79"/>
    </location>
</feature>
<keyword evidence="14" id="KW-1185">Reference proteome</keyword>
<dbReference type="InterPro" id="IPR005829">
    <property type="entry name" value="Sugar_transporter_CS"/>
</dbReference>
<evidence type="ECO:0000256" key="1">
    <source>
        <dbReference type="ARBA" id="ARBA00004141"/>
    </source>
</evidence>
<keyword evidence="4" id="KW-0762">Sugar transport</keyword>
<dbReference type="SUPFAM" id="SSF103473">
    <property type="entry name" value="MFS general substrate transporter"/>
    <property type="match status" value="1"/>
</dbReference>
<dbReference type="InterPro" id="IPR044778">
    <property type="entry name" value="MFS_STP/MST-like_plant"/>
</dbReference>
<dbReference type="InterPro" id="IPR045262">
    <property type="entry name" value="STP/PLT_plant"/>
</dbReference>
<dbReference type="PRINTS" id="PR00171">
    <property type="entry name" value="SUGRTRNSPORT"/>
</dbReference>
<evidence type="ECO:0000313" key="13">
    <source>
        <dbReference type="EMBL" id="KAG8381558.1"/>
    </source>
</evidence>
<name>A0AAV6XGI2_9LAMI</name>
<dbReference type="EMBL" id="WHWC01000006">
    <property type="protein sequence ID" value="KAG8381558.1"/>
    <property type="molecule type" value="Genomic_DNA"/>
</dbReference>
<accession>A0AAV6XGI2</accession>
<dbReference type="CDD" id="cd17361">
    <property type="entry name" value="MFS_STP"/>
    <property type="match status" value="1"/>
</dbReference>
<dbReference type="NCBIfam" id="TIGR00879">
    <property type="entry name" value="SP"/>
    <property type="match status" value="1"/>
</dbReference>
<evidence type="ECO:0000256" key="4">
    <source>
        <dbReference type="ARBA" id="ARBA00022597"/>
    </source>
</evidence>
<feature type="transmembrane region" description="Helical" evidence="11">
    <location>
        <begin position="400"/>
        <end position="420"/>
    </location>
</feature>
<organism evidence="13 14">
    <name type="scientific">Buddleja alternifolia</name>
    <dbReference type="NCBI Taxonomy" id="168488"/>
    <lineage>
        <taxon>Eukaryota</taxon>
        <taxon>Viridiplantae</taxon>
        <taxon>Streptophyta</taxon>
        <taxon>Embryophyta</taxon>
        <taxon>Tracheophyta</taxon>
        <taxon>Spermatophyta</taxon>
        <taxon>Magnoliopsida</taxon>
        <taxon>eudicotyledons</taxon>
        <taxon>Gunneridae</taxon>
        <taxon>Pentapetalae</taxon>
        <taxon>asterids</taxon>
        <taxon>lamiids</taxon>
        <taxon>Lamiales</taxon>
        <taxon>Scrophulariaceae</taxon>
        <taxon>Buddlejeae</taxon>
        <taxon>Buddleja</taxon>
    </lineage>
</organism>
<sequence length="450" mass="48890">MTLKGESIEYNGKITWFVFLSSIIAASGGLIFGYGAAVTAGLIASFVASPVTTTLGRRASIIIGGAAFLAGSALGGAAQNIYMLIFGRLLLGAGVGFTNQSAPLYLSEVAPPKYRGAFNFGFQLCVGVGCLIAFFVTYITQKIKGDWGWRISLATATVPALIQTISAMFLPETPNSLIQHGHDQEKAKTLLQKIRGTENVEAEFDDLIKASEASRTIKHPFKKILERQYRPQLVMSIAIPFFQQVTGINLIVFFAPILFMTIGSGVSTSLVFTVVIGIVGSITTILSSLIVDKVGRKVIFYIGGIQMFIPLMMIGGIMAAKLGEHGGLSKGYSILILVLICIYVSGFGLSWGPLSWLVPSEIFPLEIRSAGQSITVAVGFLSTIIVAQSLLAMLCHFKYAIFFIFGVWVVLMTAFVYILLPETKDVPIEKMEKIWKEDRFWNRYVGDAQI</sequence>
<dbReference type="GO" id="GO:0015293">
    <property type="term" value="F:symporter activity"/>
    <property type="evidence" value="ECO:0007669"/>
    <property type="project" value="UniProtKB-KW"/>
</dbReference>
<feature type="transmembrane region" description="Helical" evidence="11">
    <location>
        <begin position="85"/>
        <end position="106"/>
    </location>
</feature>
<comment type="caution">
    <text evidence="13">The sequence shown here is derived from an EMBL/GenBank/DDBJ whole genome shotgun (WGS) entry which is preliminary data.</text>
</comment>
<dbReference type="PANTHER" id="PTHR23500">
    <property type="entry name" value="SOLUTE CARRIER FAMILY 2, FACILITATED GLUCOSE TRANSPORTER"/>
    <property type="match status" value="1"/>
</dbReference>
<gene>
    <name evidence="13" type="ORF">BUALT_Bualt06G0134100</name>
</gene>
<keyword evidence="8 11" id="KW-0472">Membrane</keyword>
<dbReference type="PROSITE" id="PS00216">
    <property type="entry name" value="SUGAR_TRANSPORT_1"/>
    <property type="match status" value="1"/>
</dbReference>
<protein>
    <recommendedName>
        <fullName evidence="12">Major facilitator superfamily (MFS) profile domain-containing protein</fullName>
    </recommendedName>
</protein>
<keyword evidence="5 11" id="KW-0812">Transmembrane</keyword>
<keyword evidence="7 11" id="KW-1133">Transmembrane helix</keyword>